<evidence type="ECO:0000256" key="9">
    <source>
        <dbReference type="ARBA" id="ARBA00031996"/>
    </source>
</evidence>
<feature type="binding site" evidence="13">
    <location>
        <position position="171"/>
    </location>
    <ligand>
        <name>Mg(2+)</name>
        <dbReference type="ChEBI" id="CHEBI:18420"/>
    </ligand>
</feature>
<name>A0A1L3EWR1_9GAMM</name>
<dbReference type="OrthoDB" id="8210607at2"/>
<evidence type="ECO:0000256" key="10">
    <source>
        <dbReference type="ARBA" id="ARBA00049176"/>
    </source>
</evidence>
<comment type="catalytic activity">
    <reaction evidence="11">
        <text>apo-[peptidyl-carrier protein] + CoA = holo-[peptidyl-carrier protein] + adenosine 3',5'-bisphosphate + H(+)</text>
        <dbReference type="Rhea" id="RHEA:46228"/>
        <dbReference type="Rhea" id="RHEA-COMP:11479"/>
        <dbReference type="Rhea" id="RHEA-COMP:11480"/>
        <dbReference type="ChEBI" id="CHEBI:15378"/>
        <dbReference type="ChEBI" id="CHEBI:29999"/>
        <dbReference type="ChEBI" id="CHEBI:57287"/>
        <dbReference type="ChEBI" id="CHEBI:58343"/>
        <dbReference type="ChEBI" id="CHEBI:64479"/>
    </reaction>
</comment>
<evidence type="ECO:0000256" key="12">
    <source>
        <dbReference type="PIRSR" id="PIRSR603542-1"/>
    </source>
</evidence>
<evidence type="ECO:0000313" key="16">
    <source>
        <dbReference type="EMBL" id="APG05493.1"/>
    </source>
</evidence>
<feature type="binding site" evidence="12">
    <location>
        <position position="216"/>
    </location>
    <ligand>
        <name>CoA</name>
        <dbReference type="ChEBI" id="CHEBI:57287"/>
    </ligand>
</feature>
<keyword evidence="17" id="KW-1185">Reference proteome</keyword>
<dbReference type="UniPathway" id="UPA00017"/>
<dbReference type="KEGG" id="lrz:BJI69_17340"/>
<sequence>MSHVEPDPRMMPNRHPVPDEWRAFGVVDVQSVDLGWKQPSVPPAVLITYDVDAFDVEAFGRLGVATPASIGRSVTKRQAEFLMGRLAARAAIDGLVGRRGEHPSPMNRLQQGADGSSGSHARDAIGIGASRQPIWPAGVVGSISHAGRYAAAVVARSANEAGITGIGIDIEQRISAETRESVEGTVVTDAERSFLHGMDSELPYDMLLTIAFSAKESFFKGSFASVGTYFDFDAVNLVALDVATGSLELALTRTLAPTLPQGRRFTLRAQCIDADTILTSFVW</sequence>
<evidence type="ECO:0000256" key="7">
    <source>
        <dbReference type="ARBA" id="ARBA00023191"/>
    </source>
</evidence>
<comment type="function">
    <text evidence="1">Involved in the biosynthesis of the siderophore enterobactin (enterochelin), which is a macrocyclic trimeric lactone of N-(2,3-dihydroxybenzoyl)-serine. The serine trilactone serves as a scaffolding for the three catechol functionalities that provide hexadentate coordination for the tightly ligated iron(2+) atoms. Plays an essential role in the assembly of the enterobactin by catalyzing the transfer of the 4'-phosphopantetheine (Ppant) moiety from coenzyme A to the apo-domains of both EntB (ArCP domain) and EntF (PCP domain) to yield their holo-forms which make them competent for the activation of 2,3-dihydroxybenzoate (DHB) and L-serine, respectively.</text>
</comment>
<dbReference type="STRING" id="1440763.BJI69_17340"/>
<dbReference type="InterPro" id="IPR003542">
    <property type="entry name" value="Enbac_synth_compD-like"/>
</dbReference>
<evidence type="ECO:0000256" key="11">
    <source>
        <dbReference type="ARBA" id="ARBA00049191"/>
    </source>
</evidence>
<dbReference type="Proteomes" id="UP000182987">
    <property type="component" value="Chromosome"/>
</dbReference>
<dbReference type="GO" id="GO:0005886">
    <property type="term" value="C:plasma membrane"/>
    <property type="evidence" value="ECO:0007669"/>
    <property type="project" value="TreeGrafter"/>
</dbReference>
<feature type="binding site" evidence="12">
    <location>
        <position position="77"/>
    </location>
    <ligand>
        <name>CoA</name>
        <dbReference type="ChEBI" id="CHEBI:57287"/>
    </ligand>
</feature>
<organism evidence="16 17">
    <name type="scientific">Luteibacter rhizovicinus DSM 16549</name>
    <dbReference type="NCBI Taxonomy" id="1440763"/>
    <lineage>
        <taxon>Bacteria</taxon>
        <taxon>Pseudomonadati</taxon>
        <taxon>Pseudomonadota</taxon>
        <taxon>Gammaproteobacteria</taxon>
        <taxon>Lysobacterales</taxon>
        <taxon>Rhodanobacteraceae</taxon>
        <taxon>Luteibacter</taxon>
    </lineage>
</organism>
<comment type="pathway">
    <text evidence="2">Siderophore biosynthesis; enterobactin biosynthesis.</text>
</comment>
<evidence type="ECO:0000256" key="4">
    <source>
        <dbReference type="ARBA" id="ARBA00011503"/>
    </source>
</evidence>
<dbReference type="Pfam" id="PF01648">
    <property type="entry name" value="ACPS"/>
    <property type="match status" value="1"/>
</dbReference>
<evidence type="ECO:0000256" key="1">
    <source>
        <dbReference type="ARBA" id="ARBA00003937"/>
    </source>
</evidence>
<feature type="binding site" evidence="12">
    <location>
        <position position="220"/>
    </location>
    <ligand>
        <name>CoA</name>
        <dbReference type="ChEBI" id="CHEBI:57287"/>
    </ligand>
</feature>
<feature type="domain" description="4'-phosphopantetheinyl transferase N-terminal" evidence="15">
    <location>
        <begin position="70"/>
        <end position="155"/>
    </location>
</feature>
<evidence type="ECO:0000256" key="2">
    <source>
        <dbReference type="ARBA" id="ARBA00004993"/>
    </source>
</evidence>
<feature type="binding site" evidence="12">
    <location>
        <begin position="144"/>
        <end position="145"/>
    </location>
    <ligand>
        <name>CoA</name>
        <dbReference type="ChEBI" id="CHEBI:57287"/>
    </ligand>
</feature>
<keyword evidence="7" id="KW-0259">Enterobactin biosynthesis</keyword>
<accession>A0A1L3EWR1</accession>
<dbReference type="PANTHER" id="PTHR38096">
    <property type="entry name" value="ENTEROBACTIN SYNTHASE COMPONENT D"/>
    <property type="match status" value="1"/>
</dbReference>
<keyword evidence="6" id="KW-0808">Transferase</keyword>
<feature type="domain" description="4'-phosphopantetheinyl transferase" evidence="14">
    <location>
        <begin position="165"/>
        <end position="249"/>
    </location>
</feature>
<evidence type="ECO:0000259" key="15">
    <source>
        <dbReference type="Pfam" id="PF17837"/>
    </source>
</evidence>
<feature type="binding site" evidence="13">
    <location>
        <position position="170"/>
    </location>
    <ligand>
        <name>Mg(2+)</name>
        <dbReference type="ChEBI" id="CHEBI:18420"/>
    </ligand>
</feature>
<comment type="subunit">
    <text evidence="4">EntB, EntD, EntE, and EntF form a multienzyme complex called enterobactin synthase.</text>
</comment>
<dbReference type="GO" id="GO:0000287">
    <property type="term" value="F:magnesium ion binding"/>
    <property type="evidence" value="ECO:0007669"/>
    <property type="project" value="InterPro"/>
</dbReference>
<dbReference type="AlphaFoldDB" id="A0A1L3EWR1"/>
<evidence type="ECO:0000313" key="17">
    <source>
        <dbReference type="Proteomes" id="UP000182987"/>
    </source>
</evidence>
<dbReference type="InterPro" id="IPR037143">
    <property type="entry name" value="4-PPantetheinyl_Trfase_dom_sf"/>
</dbReference>
<dbReference type="InterPro" id="IPR008278">
    <property type="entry name" value="4-PPantetheinyl_Trfase_dom"/>
</dbReference>
<proteinExistence type="inferred from homology"/>
<comment type="similarity">
    <text evidence="3">Belongs to the P-Pant transferase superfamily. EntD family.</text>
</comment>
<dbReference type="GO" id="GO:0009239">
    <property type="term" value="P:enterobactin biosynthetic process"/>
    <property type="evidence" value="ECO:0007669"/>
    <property type="project" value="UniProtKB-UniPathway"/>
</dbReference>
<gene>
    <name evidence="16" type="ORF">BJI69_17340</name>
</gene>
<dbReference type="SUPFAM" id="SSF56214">
    <property type="entry name" value="4'-phosphopantetheinyl transferase"/>
    <property type="match status" value="1"/>
</dbReference>
<dbReference type="InterPro" id="IPR041354">
    <property type="entry name" value="4PPT_N"/>
</dbReference>
<evidence type="ECO:0000256" key="6">
    <source>
        <dbReference type="ARBA" id="ARBA00022679"/>
    </source>
</evidence>
<evidence type="ECO:0000256" key="8">
    <source>
        <dbReference type="ARBA" id="ARBA00029894"/>
    </source>
</evidence>
<evidence type="ECO:0000256" key="3">
    <source>
        <dbReference type="ARBA" id="ARBA00008342"/>
    </source>
</evidence>
<evidence type="ECO:0000256" key="5">
    <source>
        <dbReference type="ARBA" id="ARBA00019087"/>
    </source>
</evidence>
<feature type="binding site" evidence="12">
    <location>
        <position position="169"/>
    </location>
    <ligand>
        <name>CoA</name>
        <dbReference type="ChEBI" id="CHEBI:57287"/>
    </ligand>
</feature>
<dbReference type="GO" id="GO:0008897">
    <property type="term" value="F:holo-[acyl-carrier-protein] synthase activity"/>
    <property type="evidence" value="ECO:0007669"/>
    <property type="project" value="InterPro"/>
</dbReference>
<evidence type="ECO:0000259" key="14">
    <source>
        <dbReference type="Pfam" id="PF01648"/>
    </source>
</evidence>
<dbReference type="GO" id="GO:0009366">
    <property type="term" value="C:enterobactin synthetase complex"/>
    <property type="evidence" value="ECO:0007669"/>
    <property type="project" value="InterPro"/>
</dbReference>
<feature type="binding site" evidence="13">
    <location>
        <position position="169"/>
    </location>
    <ligand>
        <name>Mg(2+)</name>
        <dbReference type="ChEBI" id="CHEBI:18420"/>
    </ligand>
</feature>
<reference evidence="17" key="1">
    <citation type="submission" date="2016-09" db="EMBL/GenBank/DDBJ databases">
        <authorList>
            <person name="Lysoe E."/>
        </authorList>
    </citation>
    <scope>NUCLEOTIDE SEQUENCE [LARGE SCALE GENOMIC DNA]</scope>
    <source>
        <strain evidence="17">LJ96T</strain>
    </source>
</reference>
<keyword evidence="13" id="KW-0460">Magnesium</keyword>
<keyword evidence="13" id="KW-0479">Metal-binding</keyword>
<dbReference type="Pfam" id="PF17837">
    <property type="entry name" value="4PPT_N"/>
    <property type="match status" value="1"/>
</dbReference>
<feature type="binding site" evidence="12">
    <location>
        <position position="85"/>
    </location>
    <ligand>
        <name>CoA</name>
        <dbReference type="ChEBI" id="CHEBI:57287"/>
    </ligand>
</feature>
<comment type="cofactor">
    <cofactor evidence="13">
        <name>Mg(2+)</name>
        <dbReference type="ChEBI" id="CHEBI:18420"/>
    </cofactor>
</comment>
<protein>
    <recommendedName>
        <fullName evidence="5">Enterobactin synthase component D</fullName>
    </recommendedName>
    <alternativeName>
        <fullName evidence="8">4'-phosphopantetheinyl transferase EntD</fullName>
    </alternativeName>
    <alternativeName>
        <fullName evidence="9">Enterochelin synthase D</fullName>
    </alternativeName>
</protein>
<dbReference type="PANTHER" id="PTHR38096:SF1">
    <property type="entry name" value="ENTEROBACTIN SYNTHASE COMPONENT D"/>
    <property type="match status" value="1"/>
</dbReference>
<evidence type="ECO:0000256" key="13">
    <source>
        <dbReference type="PIRSR" id="PIRSR603542-2"/>
    </source>
</evidence>
<dbReference type="EMBL" id="CP017480">
    <property type="protein sequence ID" value="APG05493.1"/>
    <property type="molecule type" value="Genomic_DNA"/>
</dbReference>
<comment type="catalytic activity">
    <reaction evidence="10">
        <text>apo-[aryl-carrier protein] + CoA = holo-[aryl-carrier protein] + adenosine 3',5'-bisphosphate + H(+)</text>
        <dbReference type="Rhea" id="RHEA:48404"/>
        <dbReference type="Rhea" id="RHEA-COMP:15903"/>
        <dbReference type="Rhea" id="RHEA-COMP:17557"/>
        <dbReference type="ChEBI" id="CHEBI:15378"/>
        <dbReference type="ChEBI" id="CHEBI:29999"/>
        <dbReference type="ChEBI" id="CHEBI:57287"/>
        <dbReference type="ChEBI" id="CHEBI:58343"/>
        <dbReference type="ChEBI" id="CHEBI:64479"/>
    </reaction>
</comment>